<feature type="chain" id="PRO_5029519900" description="ARB-07466-like C-terminal domain-containing protein" evidence="2">
    <location>
        <begin position="35"/>
        <end position="317"/>
    </location>
</feature>
<evidence type="ECO:0000256" key="2">
    <source>
        <dbReference type="SAM" id="SignalP"/>
    </source>
</evidence>
<dbReference type="PROSITE" id="PS51318">
    <property type="entry name" value="TAT"/>
    <property type="match status" value="1"/>
</dbReference>
<evidence type="ECO:0000313" key="5">
    <source>
        <dbReference type="Proteomes" id="UP000487268"/>
    </source>
</evidence>
<feature type="domain" description="ARB-07466-like C-terminal" evidence="3">
    <location>
        <begin position="202"/>
        <end position="309"/>
    </location>
</feature>
<sequence>METPSSTGRRRRRAALALTALTLTTASLVPTAAAAPATAPAAAADPGDNGRLRRLNAQADKLEKAYGGDLAKLQDAQFGVKKALANSKKLKQDLDAAQALVAQMAASQYMTGGADPSVQVLAAGDPSGVLSSASLASHVAQNQANKVAQIQQLITAQEQARAQTQQKIAALQKEIDDLVAQKGRIKALLKKYKPESPTSGMGGVTPRMLKVKNVIDTEFGPFPIIGCYRGGADAQDHALGRACDFMESSGGSMPTAARQQNGDQVAAYAIAHADELGIKYVIWKQRIYTMHSPGWRSMEDRGGITANHYDHVHISVF</sequence>
<dbReference type="OrthoDB" id="2989771at2"/>
<dbReference type="Proteomes" id="UP000487268">
    <property type="component" value="Unassembled WGS sequence"/>
</dbReference>
<protein>
    <recommendedName>
        <fullName evidence="3">ARB-07466-like C-terminal domain-containing protein</fullName>
    </recommendedName>
</protein>
<dbReference type="RefSeq" id="WP_153532999.1">
    <property type="nucleotide sequence ID" value="NZ_WEGH01000002.1"/>
</dbReference>
<reference evidence="4 5" key="1">
    <citation type="submission" date="2019-10" db="EMBL/GenBank/DDBJ databases">
        <title>Actinomadura rubteroloni sp. nov. and Actinomadura macrotermitis sp. nov., isolated from the gut of fungus growing-termite Macrotermes natalensis.</title>
        <authorList>
            <person name="Benndorf R."/>
            <person name="Martin K."/>
            <person name="Kuefner M."/>
            <person name="De Beer W."/>
            <person name="Kaster A.-K."/>
            <person name="Vollmers J."/>
            <person name="Poulsen M."/>
            <person name="Beemelmanns C."/>
        </authorList>
    </citation>
    <scope>NUCLEOTIDE SEQUENCE [LARGE SCALE GENOMIC DNA]</scope>
    <source>
        <strain evidence="4 5">RB68</strain>
    </source>
</reference>
<dbReference type="InterPro" id="IPR058593">
    <property type="entry name" value="ARB_07466-like_C"/>
</dbReference>
<evidence type="ECO:0000259" key="3">
    <source>
        <dbReference type="Pfam" id="PF26571"/>
    </source>
</evidence>
<feature type="coiled-coil region" evidence="1">
    <location>
        <begin position="147"/>
        <end position="188"/>
    </location>
</feature>
<name>A0A7K0BVY3_9ACTN</name>
<keyword evidence="1" id="KW-0175">Coiled coil</keyword>
<dbReference type="InterPro" id="IPR006311">
    <property type="entry name" value="TAT_signal"/>
</dbReference>
<feature type="signal peptide" evidence="2">
    <location>
        <begin position="1"/>
        <end position="34"/>
    </location>
</feature>
<proteinExistence type="predicted"/>
<dbReference type="Gene3D" id="6.10.250.3150">
    <property type="match status" value="1"/>
</dbReference>
<dbReference type="EMBL" id="WEGH01000002">
    <property type="protein sequence ID" value="MQY04844.1"/>
    <property type="molecule type" value="Genomic_DNA"/>
</dbReference>
<organism evidence="4 5">
    <name type="scientific">Actinomadura macrotermitis</name>
    <dbReference type="NCBI Taxonomy" id="2585200"/>
    <lineage>
        <taxon>Bacteria</taxon>
        <taxon>Bacillati</taxon>
        <taxon>Actinomycetota</taxon>
        <taxon>Actinomycetes</taxon>
        <taxon>Streptosporangiales</taxon>
        <taxon>Thermomonosporaceae</taxon>
        <taxon>Actinomadura</taxon>
    </lineage>
</organism>
<accession>A0A7K0BVY3</accession>
<dbReference type="Pfam" id="PF26571">
    <property type="entry name" value="VldE"/>
    <property type="match status" value="1"/>
</dbReference>
<comment type="caution">
    <text evidence="4">The sequence shown here is derived from an EMBL/GenBank/DDBJ whole genome shotgun (WGS) entry which is preliminary data.</text>
</comment>
<dbReference type="AlphaFoldDB" id="A0A7K0BVY3"/>
<keyword evidence="2" id="KW-0732">Signal</keyword>
<keyword evidence="5" id="KW-1185">Reference proteome</keyword>
<evidence type="ECO:0000256" key="1">
    <source>
        <dbReference type="SAM" id="Coils"/>
    </source>
</evidence>
<evidence type="ECO:0000313" key="4">
    <source>
        <dbReference type="EMBL" id="MQY04844.1"/>
    </source>
</evidence>
<gene>
    <name evidence="4" type="ORF">ACRB68_29060</name>
</gene>